<dbReference type="Proteomes" id="UP000249239">
    <property type="component" value="Unassembled WGS sequence"/>
</dbReference>
<evidence type="ECO:0000259" key="4">
    <source>
        <dbReference type="PROSITE" id="PS51118"/>
    </source>
</evidence>
<keyword evidence="2" id="KW-0238">DNA-binding</keyword>
<dbReference type="CDD" id="cd00090">
    <property type="entry name" value="HTH_ARSR"/>
    <property type="match status" value="1"/>
</dbReference>
<evidence type="ECO:0000313" key="5">
    <source>
        <dbReference type="EMBL" id="PZX11751.1"/>
    </source>
</evidence>
<dbReference type="GO" id="GO:0006355">
    <property type="term" value="P:regulation of DNA-templated transcription"/>
    <property type="evidence" value="ECO:0007669"/>
    <property type="project" value="UniProtKB-ARBA"/>
</dbReference>
<evidence type="ECO:0000256" key="2">
    <source>
        <dbReference type="ARBA" id="ARBA00023125"/>
    </source>
</evidence>
<reference evidence="5 6" key="1">
    <citation type="submission" date="2018-06" db="EMBL/GenBank/DDBJ databases">
        <title>Genomic Encyclopedia of Archaeal and Bacterial Type Strains, Phase II (KMG-II): from individual species to whole genera.</title>
        <authorList>
            <person name="Goeker M."/>
        </authorList>
    </citation>
    <scope>NUCLEOTIDE SEQUENCE [LARGE SCALE GENOMIC DNA]</scope>
    <source>
        <strain evidence="5 6">DSM 6779</strain>
    </source>
</reference>
<gene>
    <name evidence="5" type="ORF">LX69_03075</name>
</gene>
<proteinExistence type="predicted"/>
<sequence length="127" mass="14411">MRNRLPFGNHENSSHPNVTIVSKLNYKTKCPVTATLQLIGGRWKTIILYTLTHGTKRFGEIAVRIPEISRKVLTEQLKELESDGLIVREQFKEIPPRVEYSLTDLGKSLSPVIGELEKWGIENVLAD</sequence>
<dbReference type="InterPro" id="IPR002577">
    <property type="entry name" value="HTH_HxlR"/>
</dbReference>
<keyword evidence="3" id="KW-0804">Transcription</keyword>
<dbReference type="PANTHER" id="PTHR33204">
    <property type="entry name" value="TRANSCRIPTIONAL REGULATOR, MARR FAMILY"/>
    <property type="match status" value="1"/>
</dbReference>
<name>A0A2W7MVT9_9BACT</name>
<feature type="domain" description="HTH hxlR-type" evidence="4">
    <location>
        <begin position="30"/>
        <end position="127"/>
    </location>
</feature>
<protein>
    <submittedName>
        <fullName evidence="5">HxlR family transcriptional regulator</fullName>
    </submittedName>
</protein>
<evidence type="ECO:0000256" key="1">
    <source>
        <dbReference type="ARBA" id="ARBA00023015"/>
    </source>
</evidence>
<dbReference type="SUPFAM" id="SSF46785">
    <property type="entry name" value="Winged helix' DNA-binding domain"/>
    <property type="match status" value="1"/>
</dbReference>
<keyword evidence="1" id="KW-0805">Transcription regulation</keyword>
<dbReference type="Gene3D" id="1.10.10.10">
    <property type="entry name" value="Winged helix-like DNA-binding domain superfamily/Winged helix DNA-binding domain"/>
    <property type="match status" value="1"/>
</dbReference>
<dbReference type="EMBL" id="QKZK01000037">
    <property type="protein sequence ID" value="PZX11751.1"/>
    <property type="molecule type" value="Genomic_DNA"/>
</dbReference>
<dbReference type="InterPro" id="IPR036390">
    <property type="entry name" value="WH_DNA-bd_sf"/>
</dbReference>
<dbReference type="GO" id="GO:0003677">
    <property type="term" value="F:DNA binding"/>
    <property type="evidence" value="ECO:0007669"/>
    <property type="project" value="UniProtKB-KW"/>
</dbReference>
<dbReference type="PANTHER" id="PTHR33204:SF29">
    <property type="entry name" value="TRANSCRIPTIONAL REGULATOR"/>
    <property type="match status" value="1"/>
</dbReference>
<accession>A0A2W7MVT9</accession>
<evidence type="ECO:0000313" key="6">
    <source>
        <dbReference type="Proteomes" id="UP000249239"/>
    </source>
</evidence>
<dbReference type="InterPro" id="IPR036388">
    <property type="entry name" value="WH-like_DNA-bd_sf"/>
</dbReference>
<dbReference type="Pfam" id="PF01638">
    <property type="entry name" value="HxlR"/>
    <property type="match status" value="1"/>
</dbReference>
<evidence type="ECO:0000256" key="3">
    <source>
        <dbReference type="ARBA" id="ARBA00023163"/>
    </source>
</evidence>
<keyword evidence="6" id="KW-1185">Reference proteome</keyword>
<organism evidence="5 6">
    <name type="scientific">Breznakibacter xylanolyticus</name>
    <dbReference type="NCBI Taxonomy" id="990"/>
    <lineage>
        <taxon>Bacteria</taxon>
        <taxon>Pseudomonadati</taxon>
        <taxon>Bacteroidota</taxon>
        <taxon>Bacteroidia</taxon>
        <taxon>Marinilabiliales</taxon>
        <taxon>Marinilabiliaceae</taxon>
        <taxon>Breznakibacter</taxon>
    </lineage>
</organism>
<dbReference type="PROSITE" id="PS51118">
    <property type="entry name" value="HTH_HXLR"/>
    <property type="match status" value="1"/>
</dbReference>
<dbReference type="AlphaFoldDB" id="A0A2W7MVT9"/>
<dbReference type="InterPro" id="IPR011991">
    <property type="entry name" value="ArsR-like_HTH"/>
</dbReference>
<comment type="caution">
    <text evidence="5">The sequence shown here is derived from an EMBL/GenBank/DDBJ whole genome shotgun (WGS) entry which is preliminary data.</text>
</comment>